<keyword evidence="1" id="KW-1133">Transmembrane helix</keyword>
<comment type="caution">
    <text evidence="3">The sequence shown here is derived from an EMBL/GenBank/DDBJ whole genome shotgun (WGS) entry which is preliminary data.</text>
</comment>
<dbReference type="InterPro" id="IPR029962">
    <property type="entry name" value="TBL"/>
</dbReference>
<evidence type="ECO:0000313" key="3">
    <source>
        <dbReference type="EMBL" id="KAK1305511.1"/>
    </source>
</evidence>
<dbReference type="GO" id="GO:0016413">
    <property type="term" value="F:O-acetyltransferase activity"/>
    <property type="evidence" value="ECO:0007669"/>
    <property type="project" value="InterPro"/>
</dbReference>
<evidence type="ECO:0000256" key="1">
    <source>
        <dbReference type="SAM" id="Phobius"/>
    </source>
</evidence>
<proteinExistence type="predicted"/>
<feature type="transmembrane region" description="Helical" evidence="1">
    <location>
        <begin position="98"/>
        <end position="119"/>
    </location>
</feature>
<organism evidence="3 4">
    <name type="scientific">Acorus calamus</name>
    <name type="common">Sweet flag</name>
    <dbReference type="NCBI Taxonomy" id="4465"/>
    <lineage>
        <taxon>Eukaryota</taxon>
        <taxon>Viridiplantae</taxon>
        <taxon>Streptophyta</taxon>
        <taxon>Embryophyta</taxon>
        <taxon>Tracheophyta</taxon>
        <taxon>Spermatophyta</taxon>
        <taxon>Magnoliopsida</taxon>
        <taxon>Liliopsida</taxon>
        <taxon>Acoraceae</taxon>
        <taxon>Acorus</taxon>
    </lineage>
</organism>
<dbReference type="PANTHER" id="PTHR32285:SF241">
    <property type="entry name" value="PROTEIN TRICHOME BIREFRINGENCE-LIKE 4"/>
    <property type="match status" value="1"/>
</dbReference>
<dbReference type="EMBL" id="JAUJYO010000010">
    <property type="protein sequence ID" value="KAK1305511.1"/>
    <property type="molecule type" value="Genomic_DNA"/>
</dbReference>
<keyword evidence="1" id="KW-0812">Transmembrane</keyword>
<dbReference type="AlphaFoldDB" id="A0AAV9DV27"/>
<name>A0AAV9DV27_ACOCL</name>
<sequence length="182" mass="20038">MAASGAINAFDARLAENSSASPMAAPDDVNSSVGIDGCDLFDGRWVEDGSGPLYAPGSCPIIDDSFDCFKNGRPDSEFVRLRWRPRGCAIPRCAASEFTLIVFLFSVSVCLSLMGLQLFDRVLPITVPRARMVDKGGQGDAPLQRDRPSLLRQNRDAYFIVFNTGHWWTHEEMSLGLFPFTL</sequence>
<reference evidence="3" key="1">
    <citation type="journal article" date="2023" name="Nat. Commun.">
        <title>Diploid and tetraploid genomes of Acorus and the evolution of monocots.</title>
        <authorList>
            <person name="Ma L."/>
            <person name="Liu K.W."/>
            <person name="Li Z."/>
            <person name="Hsiao Y.Y."/>
            <person name="Qi Y."/>
            <person name="Fu T."/>
            <person name="Tang G.D."/>
            <person name="Zhang D."/>
            <person name="Sun W.H."/>
            <person name="Liu D.K."/>
            <person name="Li Y."/>
            <person name="Chen G.Z."/>
            <person name="Liu X.D."/>
            <person name="Liao X.Y."/>
            <person name="Jiang Y.T."/>
            <person name="Yu X."/>
            <person name="Hao Y."/>
            <person name="Huang J."/>
            <person name="Zhao X.W."/>
            <person name="Ke S."/>
            <person name="Chen Y.Y."/>
            <person name="Wu W.L."/>
            <person name="Hsu J.L."/>
            <person name="Lin Y.F."/>
            <person name="Huang M.D."/>
            <person name="Li C.Y."/>
            <person name="Huang L."/>
            <person name="Wang Z.W."/>
            <person name="Zhao X."/>
            <person name="Zhong W.Y."/>
            <person name="Peng D.H."/>
            <person name="Ahmad S."/>
            <person name="Lan S."/>
            <person name="Zhang J.S."/>
            <person name="Tsai W.C."/>
            <person name="Van de Peer Y."/>
            <person name="Liu Z.J."/>
        </authorList>
    </citation>
    <scope>NUCLEOTIDE SEQUENCE</scope>
    <source>
        <strain evidence="3">CP</strain>
    </source>
</reference>
<protein>
    <recommendedName>
        <fullName evidence="2">Trichome birefringence-like N-terminal domain-containing protein</fullName>
    </recommendedName>
</protein>
<keyword evidence="4" id="KW-1185">Reference proteome</keyword>
<dbReference type="Proteomes" id="UP001180020">
    <property type="component" value="Unassembled WGS sequence"/>
</dbReference>
<dbReference type="InterPro" id="IPR025846">
    <property type="entry name" value="TBL_N"/>
</dbReference>
<dbReference type="PANTHER" id="PTHR32285">
    <property type="entry name" value="PROTEIN TRICHOME BIREFRINGENCE-LIKE 9-RELATED"/>
    <property type="match status" value="1"/>
</dbReference>
<keyword evidence="1" id="KW-0472">Membrane</keyword>
<evidence type="ECO:0000313" key="4">
    <source>
        <dbReference type="Proteomes" id="UP001180020"/>
    </source>
</evidence>
<evidence type="ECO:0000259" key="2">
    <source>
        <dbReference type="Pfam" id="PF14416"/>
    </source>
</evidence>
<gene>
    <name evidence="3" type="ORF">QJS10_CPA10g01365</name>
</gene>
<dbReference type="GO" id="GO:0005794">
    <property type="term" value="C:Golgi apparatus"/>
    <property type="evidence" value="ECO:0007669"/>
    <property type="project" value="TreeGrafter"/>
</dbReference>
<accession>A0AAV9DV27</accession>
<feature type="domain" description="Trichome birefringence-like N-terminal" evidence="2">
    <location>
        <begin position="37"/>
        <end position="88"/>
    </location>
</feature>
<dbReference type="Pfam" id="PF14416">
    <property type="entry name" value="PMR5N"/>
    <property type="match status" value="1"/>
</dbReference>
<reference evidence="3" key="2">
    <citation type="submission" date="2023-06" db="EMBL/GenBank/DDBJ databases">
        <authorList>
            <person name="Ma L."/>
            <person name="Liu K.-W."/>
            <person name="Li Z."/>
            <person name="Hsiao Y.-Y."/>
            <person name="Qi Y."/>
            <person name="Fu T."/>
            <person name="Tang G."/>
            <person name="Zhang D."/>
            <person name="Sun W.-H."/>
            <person name="Liu D.-K."/>
            <person name="Li Y."/>
            <person name="Chen G.-Z."/>
            <person name="Liu X.-D."/>
            <person name="Liao X.-Y."/>
            <person name="Jiang Y.-T."/>
            <person name="Yu X."/>
            <person name="Hao Y."/>
            <person name="Huang J."/>
            <person name="Zhao X.-W."/>
            <person name="Ke S."/>
            <person name="Chen Y.-Y."/>
            <person name="Wu W.-L."/>
            <person name="Hsu J.-L."/>
            <person name="Lin Y.-F."/>
            <person name="Huang M.-D."/>
            <person name="Li C.-Y."/>
            <person name="Huang L."/>
            <person name="Wang Z.-W."/>
            <person name="Zhao X."/>
            <person name="Zhong W.-Y."/>
            <person name="Peng D.-H."/>
            <person name="Ahmad S."/>
            <person name="Lan S."/>
            <person name="Zhang J.-S."/>
            <person name="Tsai W.-C."/>
            <person name="Van De Peer Y."/>
            <person name="Liu Z.-J."/>
        </authorList>
    </citation>
    <scope>NUCLEOTIDE SEQUENCE</scope>
    <source>
        <strain evidence="3">CP</strain>
        <tissue evidence="3">Leaves</tissue>
    </source>
</reference>